<dbReference type="Pfam" id="PF05336">
    <property type="entry name" value="rhaM"/>
    <property type="match status" value="1"/>
</dbReference>
<dbReference type="GO" id="GO:0062192">
    <property type="term" value="F:L-rhamnose mutarotase activity"/>
    <property type="evidence" value="ECO:0007669"/>
    <property type="project" value="UniProtKB-EC"/>
</dbReference>
<evidence type="ECO:0000313" key="2">
    <source>
        <dbReference type="Proteomes" id="UP000509750"/>
    </source>
</evidence>
<dbReference type="Gene3D" id="3.30.70.100">
    <property type="match status" value="1"/>
</dbReference>
<proteinExistence type="predicted"/>
<reference evidence="1 2" key="1">
    <citation type="submission" date="2020-07" db="EMBL/GenBank/DDBJ databases">
        <title>Gai3-2, isolated from salt lake.</title>
        <authorList>
            <person name="Cui H."/>
            <person name="Shi X."/>
        </authorList>
    </citation>
    <scope>NUCLEOTIDE SEQUENCE [LARGE SCALE GENOMIC DNA]</scope>
    <source>
        <strain evidence="1 2">Gai3-2</strain>
    </source>
</reference>
<dbReference type="SUPFAM" id="SSF54909">
    <property type="entry name" value="Dimeric alpha+beta barrel"/>
    <property type="match status" value="1"/>
</dbReference>
<keyword evidence="1" id="KW-0413">Isomerase</keyword>
<evidence type="ECO:0000313" key="1">
    <source>
        <dbReference type="EMBL" id="QLG28846.1"/>
    </source>
</evidence>
<dbReference type="Proteomes" id="UP000509750">
    <property type="component" value="Chromosome"/>
</dbReference>
<dbReference type="InterPro" id="IPR011008">
    <property type="entry name" value="Dimeric_a/b-barrel"/>
</dbReference>
<dbReference type="InterPro" id="IPR008000">
    <property type="entry name" value="Rham/fucose_mutarotase"/>
</dbReference>
<dbReference type="GeneID" id="56030253"/>
<accession>A0A7D5GD99</accession>
<gene>
    <name evidence="1" type="ORF">HUG10_15430</name>
</gene>
<dbReference type="AlphaFoldDB" id="A0A7D5GD99"/>
<dbReference type="RefSeq" id="WP_179170420.1">
    <property type="nucleotide sequence ID" value="NZ_CP058529.1"/>
</dbReference>
<dbReference type="EMBL" id="CP058529">
    <property type="protein sequence ID" value="QLG28846.1"/>
    <property type="molecule type" value="Genomic_DNA"/>
</dbReference>
<name>A0A7D5GD99_9EURY</name>
<keyword evidence="2" id="KW-1185">Reference proteome</keyword>
<sequence length="101" mass="11547">MERIAFHLEIVDGKRDAYREAHESVPEELVEAYLSSGAGIESYSVFEQDGHVFGFMTVENPEAVRRVMESSRAQSSWNEVMDPILEDGDGGIWMDEVYRMK</sequence>
<dbReference type="EC" id="5.1.3.32" evidence="1"/>
<dbReference type="OrthoDB" id="180113at2157"/>
<dbReference type="KEGG" id="halg:HUG10_15430"/>
<protein>
    <submittedName>
        <fullName evidence="1">L-rhamnose mutarotase</fullName>
        <ecNumber evidence="1">5.1.3.32</ecNumber>
    </submittedName>
</protein>
<organism evidence="1 2">
    <name type="scientific">Halorarum halophilum</name>
    <dbReference type="NCBI Taxonomy" id="2743090"/>
    <lineage>
        <taxon>Archaea</taxon>
        <taxon>Methanobacteriati</taxon>
        <taxon>Methanobacteriota</taxon>
        <taxon>Stenosarchaea group</taxon>
        <taxon>Halobacteria</taxon>
        <taxon>Halobacteriales</taxon>
        <taxon>Haloferacaceae</taxon>
        <taxon>Halorarum</taxon>
    </lineage>
</organism>